<proteinExistence type="predicted"/>
<feature type="compositionally biased region" description="Polar residues" evidence="1">
    <location>
        <begin position="78"/>
        <end position="94"/>
    </location>
</feature>
<sequence>MSDGLGELIMLCLTCCCFNPLPPSGFCGTCSCCNPKPQRASQEAISAQDGSGRPARSAAQQSDLSWSSNRDAEAQAARHTTVQPSSGPVMNSSDPGRAFELNSGRIVSSNK</sequence>
<dbReference type="EMBL" id="KN834864">
    <property type="protein sequence ID" value="KIK51382.1"/>
    <property type="molecule type" value="Genomic_DNA"/>
</dbReference>
<reference evidence="2 3" key="1">
    <citation type="submission" date="2014-04" db="EMBL/GenBank/DDBJ databases">
        <title>Evolutionary Origins and Diversification of the Mycorrhizal Mutualists.</title>
        <authorList>
            <consortium name="DOE Joint Genome Institute"/>
            <consortium name="Mycorrhizal Genomics Consortium"/>
            <person name="Kohler A."/>
            <person name="Kuo A."/>
            <person name="Nagy L.G."/>
            <person name="Floudas D."/>
            <person name="Copeland A."/>
            <person name="Barry K.W."/>
            <person name="Cichocki N."/>
            <person name="Veneault-Fourrey C."/>
            <person name="LaButti K."/>
            <person name="Lindquist E.A."/>
            <person name="Lipzen A."/>
            <person name="Lundell T."/>
            <person name="Morin E."/>
            <person name="Murat C."/>
            <person name="Riley R."/>
            <person name="Ohm R."/>
            <person name="Sun H."/>
            <person name="Tunlid A."/>
            <person name="Henrissat B."/>
            <person name="Grigoriev I.V."/>
            <person name="Hibbett D.S."/>
            <person name="Martin F."/>
        </authorList>
    </citation>
    <scope>NUCLEOTIDE SEQUENCE [LARGE SCALE GENOMIC DNA]</scope>
    <source>
        <strain evidence="2 3">FD-317 M1</strain>
    </source>
</reference>
<protein>
    <submittedName>
        <fullName evidence="2">Uncharacterized protein</fullName>
    </submittedName>
</protein>
<gene>
    <name evidence="2" type="ORF">GYMLUDRAFT_101036</name>
</gene>
<organism evidence="2 3">
    <name type="scientific">Collybiopsis luxurians FD-317 M1</name>
    <dbReference type="NCBI Taxonomy" id="944289"/>
    <lineage>
        <taxon>Eukaryota</taxon>
        <taxon>Fungi</taxon>
        <taxon>Dikarya</taxon>
        <taxon>Basidiomycota</taxon>
        <taxon>Agaricomycotina</taxon>
        <taxon>Agaricomycetes</taxon>
        <taxon>Agaricomycetidae</taxon>
        <taxon>Agaricales</taxon>
        <taxon>Marasmiineae</taxon>
        <taxon>Omphalotaceae</taxon>
        <taxon>Collybiopsis</taxon>
        <taxon>Collybiopsis luxurians</taxon>
    </lineage>
</organism>
<evidence type="ECO:0000256" key="1">
    <source>
        <dbReference type="SAM" id="MobiDB-lite"/>
    </source>
</evidence>
<accession>A0A0D0C116</accession>
<evidence type="ECO:0000313" key="2">
    <source>
        <dbReference type="EMBL" id="KIK51382.1"/>
    </source>
</evidence>
<name>A0A0D0C116_9AGAR</name>
<evidence type="ECO:0000313" key="3">
    <source>
        <dbReference type="Proteomes" id="UP000053593"/>
    </source>
</evidence>
<dbReference type="AlphaFoldDB" id="A0A0D0C116"/>
<dbReference type="Proteomes" id="UP000053593">
    <property type="component" value="Unassembled WGS sequence"/>
</dbReference>
<feature type="compositionally biased region" description="Polar residues" evidence="1">
    <location>
        <begin position="58"/>
        <end position="69"/>
    </location>
</feature>
<dbReference type="HOGENOM" id="CLU_2292004_0_0_1"/>
<keyword evidence="3" id="KW-1185">Reference proteome</keyword>
<feature type="region of interest" description="Disordered" evidence="1">
    <location>
        <begin position="42"/>
        <end position="111"/>
    </location>
</feature>